<dbReference type="EMBL" id="BAABGT010000016">
    <property type="protein sequence ID" value="GAA4539624.1"/>
    <property type="molecule type" value="Genomic_DNA"/>
</dbReference>
<evidence type="ECO:0000256" key="2">
    <source>
        <dbReference type="ARBA" id="ARBA00022777"/>
    </source>
</evidence>
<feature type="transmembrane region" description="Helical" evidence="4">
    <location>
        <begin position="38"/>
        <end position="57"/>
    </location>
</feature>
<feature type="transmembrane region" description="Helical" evidence="4">
    <location>
        <begin position="157"/>
        <end position="175"/>
    </location>
</feature>
<keyword evidence="8" id="KW-1185">Reference proteome</keyword>
<evidence type="ECO:0000256" key="1">
    <source>
        <dbReference type="ARBA" id="ARBA00022679"/>
    </source>
</evidence>
<keyword evidence="1" id="KW-0808">Transferase</keyword>
<sequence length="390" mass="40094">MDHPLEPLWRGAVVYRVLTLLTVIGVSAFHMREYASPIGAGAVLVVMAGWTALQARVYLGAAADAPSRLLPSADRRAAFAVADLVVSAAIMLTTPLIVTDAQLDAHAPGMGSIWTSGAVLSCAIAFRVPGGVASAAVVSAALVLGKSRATLTELSDIQILVLAGLTVGFASLVLGRAAERLRRAAAEEAAATERERLAREVHDGVLQVLAHVKRRGAELGGGAAELGALAGDQEVALRTLLTSGNAQVDESGQRDLAATLRALASPRVTVSAPAHSVDLPAGTVAELDAVVRAALGNIAQHVGADAPAWVFVEQTDDAIEISVRDAGPGIPDGRLAEAEAQGRIGVARSMRGRVADLGGSVALDTGPGRGTEWTITVPTARSSRRQREAS</sequence>
<dbReference type="Pfam" id="PF19354">
    <property type="entry name" value="DUF5931"/>
    <property type="match status" value="1"/>
</dbReference>
<reference evidence="8" key="1">
    <citation type="journal article" date="2019" name="Int. J. Syst. Evol. Microbiol.">
        <title>The Global Catalogue of Microorganisms (GCM) 10K type strain sequencing project: providing services to taxonomists for standard genome sequencing and annotation.</title>
        <authorList>
            <consortium name="The Broad Institute Genomics Platform"/>
            <consortium name="The Broad Institute Genome Sequencing Center for Infectious Disease"/>
            <person name="Wu L."/>
            <person name="Ma J."/>
        </authorList>
    </citation>
    <scope>NUCLEOTIDE SEQUENCE [LARGE SCALE GENOMIC DNA]</scope>
    <source>
        <strain evidence="8">JCM 17906</strain>
    </source>
</reference>
<dbReference type="InterPro" id="IPR036890">
    <property type="entry name" value="HATPase_C_sf"/>
</dbReference>
<keyword evidence="2" id="KW-0418">Kinase</keyword>
<dbReference type="InterPro" id="IPR045975">
    <property type="entry name" value="DUF5931"/>
</dbReference>
<dbReference type="NCBIfam" id="NF047322">
    <property type="entry name" value="HK_morpho_MacS"/>
    <property type="match status" value="1"/>
</dbReference>
<dbReference type="RefSeq" id="WP_345413381.1">
    <property type="nucleotide sequence ID" value="NZ_BAABGT010000016.1"/>
</dbReference>
<keyword evidence="4" id="KW-1133">Transmembrane helix</keyword>
<evidence type="ECO:0000313" key="8">
    <source>
        <dbReference type="Proteomes" id="UP001501598"/>
    </source>
</evidence>
<evidence type="ECO:0000259" key="5">
    <source>
        <dbReference type="Pfam" id="PF02518"/>
    </source>
</evidence>
<dbReference type="InterPro" id="IPR050482">
    <property type="entry name" value="Sensor_HK_TwoCompSys"/>
</dbReference>
<organism evidence="7 8">
    <name type="scientific">Pseudonocardia xishanensis</name>
    <dbReference type="NCBI Taxonomy" id="630995"/>
    <lineage>
        <taxon>Bacteria</taxon>
        <taxon>Bacillati</taxon>
        <taxon>Actinomycetota</taxon>
        <taxon>Actinomycetes</taxon>
        <taxon>Pseudonocardiales</taxon>
        <taxon>Pseudonocardiaceae</taxon>
        <taxon>Pseudonocardia</taxon>
    </lineage>
</organism>
<dbReference type="Pfam" id="PF02518">
    <property type="entry name" value="HATPase_c"/>
    <property type="match status" value="1"/>
</dbReference>
<dbReference type="PANTHER" id="PTHR24421">
    <property type="entry name" value="NITRATE/NITRITE SENSOR PROTEIN NARX-RELATED"/>
    <property type="match status" value="1"/>
</dbReference>
<evidence type="ECO:0000259" key="6">
    <source>
        <dbReference type="Pfam" id="PF19354"/>
    </source>
</evidence>
<accession>A0ABP8RIV6</accession>
<proteinExistence type="predicted"/>
<feature type="transmembrane region" description="Helical" evidence="4">
    <location>
        <begin position="118"/>
        <end position="145"/>
    </location>
</feature>
<feature type="domain" description="DUF5931" evidence="6">
    <location>
        <begin position="6"/>
        <end position="180"/>
    </location>
</feature>
<keyword evidence="4" id="KW-0472">Membrane</keyword>
<dbReference type="Gene3D" id="3.30.565.10">
    <property type="entry name" value="Histidine kinase-like ATPase, C-terminal domain"/>
    <property type="match status" value="1"/>
</dbReference>
<evidence type="ECO:0000313" key="7">
    <source>
        <dbReference type="EMBL" id="GAA4539624.1"/>
    </source>
</evidence>
<name>A0ABP8RIV6_9PSEU</name>
<feature type="transmembrane region" description="Helical" evidence="4">
    <location>
        <begin position="12"/>
        <end position="31"/>
    </location>
</feature>
<dbReference type="Proteomes" id="UP001501598">
    <property type="component" value="Unassembled WGS sequence"/>
</dbReference>
<feature type="transmembrane region" description="Helical" evidence="4">
    <location>
        <begin position="77"/>
        <end position="98"/>
    </location>
</feature>
<keyword evidence="3" id="KW-0902">Two-component regulatory system</keyword>
<comment type="caution">
    <text evidence="7">The sequence shown here is derived from an EMBL/GenBank/DDBJ whole genome shotgun (WGS) entry which is preliminary data.</text>
</comment>
<protein>
    <submittedName>
        <fullName evidence="7">DUF5931 domain-containing protein</fullName>
    </submittedName>
</protein>
<feature type="domain" description="Histidine kinase/HSP90-like ATPase" evidence="5">
    <location>
        <begin position="286"/>
        <end position="380"/>
    </location>
</feature>
<evidence type="ECO:0000256" key="4">
    <source>
        <dbReference type="SAM" id="Phobius"/>
    </source>
</evidence>
<gene>
    <name evidence="7" type="ORF">GCM10023175_11200</name>
</gene>
<dbReference type="PANTHER" id="PTHR24421:SF61">
    <property type="entry name" value="OXYGEN SENSOR HISTIDINE KINASE NREB"/>
    <property type="match status" value="1"/>
</dbReference>
<evidence type="ECO:0000256" key="3">
    <source>
        <dbReference type="ARBA" id="ARBA00023012"/>
    </source>
</evidence>
<keyword evidence="4" id="KW-0812">Transmembrane</keyword>
<dbReference type="InterPro" id="IPR003594">
    <property type="entry name" value="HATPase_dom"/>
</dbReference>
<dbReference type="SUPFAM" id="SSF55874">
    <property type="entry name" value="ATPase domain of HSP90 chaperone/DNA topoisomerase II/histidine kinase"/>
    <property type="match status" value="1"/>
</dbReference>